<comment type="caution">
    <text evidence="2">The sequence shown here is derived from an EMBL/GenBank/DDBJ whole genome shotgun (WGS) entry which is preliminary data.</text>
</comment>
<dbReference type="EMBL" id="JPGN01000023">
    <property type="protein sequence ID" value="KFI20224.1"/>
    <property type="molecule type" value="Genomic_DNA"/>
</dbReference>
<dbReference type="Proteomes" id="UP000028839">
    <property type="component" value="Unassembled WGS sequence"/>
</dbReference>
<dbReference type="InterPro" id="IPR026634">
    <property type="entry name" value="TPST-like"/>
</dbReference>
<dbReference type="Gene3D" id="3.40.50.300">
    <property type="entry name" value="P-loop containing nucleotide triphosphate hydrolases"/>
    <property type="match status" value="1"/>
</dbReference>
<evidence type="ECO:0000256" key="1">
    <source>
        <dbReference type="ARBA" id="ARBA00022679"/>
    </source>
</evidence>
<dbReference type="AlphaFoldDB" id="A0A0E2Z427"/>
<organism evidence="2 3">
    <name type="scientific">Nitrosococcus oceani C-27</name>
    <dbReference type="NCBI Taxonomy" id="314279"/>
    <lineage>
        <taxon>Bacteria</taxon>
        <taxon>Pseudomonadati</taxon>
        <taxon>Pseudomonadota</taxon>
        <taxon>Gammaproteobacteria</taxon>
        <taxon>Chromatiales</taxon>
        <taxon>Chromatiaceae</taxon>
        <taxon>Nitrosococcus</taxon>
    </lineage>
</organism>
<dbReference type="HOGENOM" id="CLU_066717_0_0_6"/>
<name>A0A0E2Z427_9GAMM</name>
<evidence type="ECO:0000313" key="2">
    <source>
        <dbReference type="EMBL" id="KFI20224.1"/>
    </source>
</evidence>
<accession>A0A0E2Z427</accession>
<sequence length="272" mass="31076">MLDIQLAEIQKLADHYPPTLFDHLERYVLFVGHGHSGHSLVGALLDAHPEIVIANELNIAQLVERFQLSPHQLQALILHYASKNSCPEGWLNTGYRYFVPNAWQGNYTRIRVLGDKKGGGTSRILNQNPALLDQLYECFAEKLHVISVIRNPFDNLSAMAYRRQRTIDNDLIDHYFRNASAILKVQASLPGEQFLLLRHEDFVLDPQLYLERLFAFLGCSAPPPLLGNCLRIINPVSHARRYKTAWPAKAKKKVLERMATAEFSALFRGYRF</sequence>
<gene>
    <name evidence="2" type="ORF">IB75_03705</name>
</gene>
<dbReference type="PANTHER" id="PTHR12788">
    <property type="entry name" value="PROTEIN-TYROSINE SULFOTRANSFERASE 2"/>
    <property type="match status" value="1"/>
</dbReference>
<dbReference type="InterPro" id="IPR027417">
    <property type="entry name" value="P-loop_NTPase"/>
</dbReference>
<protein>
    <recommendedName>
        <fullName evidence="4">Sulfotransferase</fullName>
    </recommendedName>
</protein>
<proteinExistence type="predicted"/>
<evidence type="ECO:0008006" key="4">
    <source>
        <dbReference type="Google" id="ProtNLM"/>
    </source>
</evidence>
<dbReference type="OrthoDB" id="255821at2"/>
<keyword evidence="1" id="KW-0808">Transferase</keyword>
<dbReference type="PANTHER" id="PTHR12788:SF8">
    <property type="entry name" value="PROTEIN-TYROSINE SULFOTRANSFERASE"/>
    <property type="match status" value="1"/>
</dbReference>
<dbReference type="GO" id="GO:0008476">
    <property type="term" value="F:protein-tyrosine sulfotransferase activity"/>
    <property type="evidence" value="ECO:0007669"/>
    <property type="project" value="InterPro"/>
</dbReference>
<reference evidence="2 3" key="1">
    <citation type="submission" date="2014-07" db="EMBL/GenBank/DDBJ databases">
        <title>Comparative analysis of Nitrosococcus oceani genome inventories of strains from Pacific and Atlantic gyres.</title>
        <authorList>
            <person name="Lim C.K."/>
            <person name="Wang L."/>
            <person name="Sayavedra-Soto L.A."/>
            <person name="Klotz M.G."/>
        </authorList>
    </citation>
    <scope>NUCLEOTIDE SEQUENCE [LARGE SCALE GENOMIC DNA]</scope>
    <source>
        <strain evidence="2 3">C-27</strain>
    </source>
</reference>
<dbReference type="SUPFAM" id="SSF52540">
    <property type="entry name" value="P-loop containing nucleoside triphosphate hydrolases"/>
    <property type="match status" value="1"/>
</dbReference>
<dbReference type="Pfam" id="PF13469">
    <property type="entry name" value="Sulfotransfer_3"/>
    <property type="match status" value="1"/>
</dbReference>
<evidence type="ECO:0000313" key="3">
    <source>
        <dbReference type="Proteomes" id="UP000028839"/>
    </source>
</evidence>